<feature type="repeat" description="RCC1" evidence="2">
    <location>
        <begin position="159"/>
        <end position="208"/>
    </location>
</feature>
<feature type="compositionally biased region" description="Low complexity" evidence="3">
    <location>
        <begin position="851"/>
        <end position="861"/>
    </location>
</feature>
<dbReference type="InterPro" id="IPR051625">
    <property type="entry name" value="Signaling_Regulatory_Domain"/>
</dbReference>
<dbReference type="PANTHER" id="PTHR22872">
    <property type="entry name" value="BTK-BINDING PROTEIN-RELATED"/>
    <property type="match status" value="1"/>
</dbReference>
<protein>
    <submittedName>
        <fullName evidence="6">X-linked retinitis pigmentosa GTPase regulator</fullName>
    </submittedName>
</protein>
<sequence>MVEPEEQVPVSGAVFTFGKTKFAENSPSKFWFKNDTPMYITCGDEHTAVITGTNKLYMFGSNNWGQLGLGTKSSVLKPTCVKALKPEKVKFAACGRNHTLVSTEGDHVYATGGNNEGQLGLGDVEERNTFQRIDFFSAQHKIKQLSAGSNTSAVLTEDGELFMWGDNSEGQIGLGEVPSICVPRQVSIGKPISWISCGYYHSAFITTDGKLYTFGEPESGKLGLSREQLVNHKTPQLVSDISEEVIQVACGGEHTVVLTEKAVYTFGLGQFGQLGLGTFIFEATNPTPLELTKDQKICEISCGENHTALITNIGHLYTFGDGRHGKLGLGEENFANHFIPTLCCNFLKFKVHLVACGGCHMLVVAIPQLAKAMDTNEINEPCLSPVPSLPTCESAQESTLRRTLSARVRRREREKSPDAAGAMMHIKPPLEKTQESPDPLPETSVPDDLSSSDLEEPTAKENESMTSIEQGSVCRKLYLLPTHVMTLNISDQSLKLSPVQKQKKQDTIEKLEKDAAHTENDDDSNESESEELSEKGTEGTVCQQHLAKGIFMETTVTTNTCSDKVLGTGSGQSKPEAKTCEESLLKKILAYDENDDVCCPLDDEEIIAGGNRGHGQKDSDKEEIDSEKETELTEMKDIESSENPKSSLTFLEPLETADLCKEDEETDDMVEGPERESQDVIFDSKRESIGQDSYMESKSEDSKGTPEELEQLESVEFSHGEEEVYALKHEHQLWYRRSFIEQRNERETEFRISNFMTKFNCKSNHLSEIPEEQEVTDSDESSLEEEEREENQQDEAVFGQRKEVEADVSDDHLTDIDEVEESLDNEETDLDDTDEESTQEQIDSKEEPVEVNENVPVVPNEASNDPSEAEQASCSTMKTVEMEEKSNREERAIHEYNENPKGKMQSCPIDDSLKNKEEVSTDVNKLKKGFLFKRMSLTSHKNSNQPLPEIRPIGDQIFFKGNKIDANQNHMGQNTNDTASENEDQKSKSCSIL</sequence>
<evidence type="ECO:0000313" key="5">
    <source>
        <dbReference type="Proteomes" id="UP000694863"/>
    </source>
</evidence>
<feature type="repeat" description="RCC1" evidence="2">
    <location>
        <begin position="314"/>
        <end position="367"/>
    </location>
</feature>
<evidence type="ECO:0000256" key="1">
    <source>
        <dbReference type="ARBA" id="ARBA00022737"/>
    </source>
</evidence>
<feature type="compositionally biased region" description="Basic and acidic residues" evidence="3">
    <location>
        <begin position="672"/>
        <end position="706"/>
    </location>
</feature>
<feature type="repeat" description="RCC1" evidence="2">
    <location>
        <begin position="209"/>
        <end position="261"/>
    </location>
</feature>
<feature type="repeat" description="RCC1" evidence="2">
    <location>
        <begin position="106"/>
        <end position="158"/>
    </location>
</feature>
<feature type="compositionally biased region" description="Polar residues" evidence="3">
    <location>
        <begin position="862"/>
        <end position="878"/>
    </location>
</feature>
<dbReference type="PROSITE" id="PS50012">
    <property type="entry name" value="RCC1_3"/>
    <property type="match status" value="6"/>
</dbReference>
<keyword evidence="1" id="KW-0677">Repeat</keyword>
<organism evidence="5 6">
    <name type="scientific">Echinops telfairi</name>
    <name type="common">Lesser hedgehog tenrec</name>
    <dbReference type="NCBI Taxonomy" id="9371"/>
    <lineage>
        <taxon>Eukaryota</taxon>
        <taxon>Metazoa</taxon>
        <taxon>Chordata</taxon>
        <taxon>Craniata</taxon>
        <taxon>Vertebrata</taxon>
        <taxon>Euteleostomi</taxon>
        <taxon>Mammalia</taxon>
        <taxon>Eutheria</taxon>
        <taxon>Afrotheria</taxon>
        <taxon>Tenrecidae</taxon>
        <taxon>Tenrecinae</taxon>
        <taxon>Echinops</taxon>
    </lineage>
</organism>
<dbReference type="Gene3D" id="2.130.10.30">
    <property type="entry name" value="Regulator of chromosome condensation 1/beta-lactamase-inhibitor protein II"/>
    <property type="match status" value="1"/>
</dbReference>
<feature type="repeat" description="RCC1" evidence="2">
    <location>
        <begin position="54"/>
        <end position="105"/>
    </location>
</feature>
<evidence type="ECO:0000256" key="2">
    <source>
        <dbReference type="PROSITE-ProRule" id="PRU00235"/>
    </source>
</evidence>
<feature type="compositionally biased region" description="Acidic residues" evidence="3">
    <location>
        <begin position="769"/>
        <end position="793"/>
    </location>
</feature>
<dbReference type="PANTHER" id="PTHR22872:SF9">
    <property type="entry name" value="X-LINKED RETINITIS PIGMENTOSA GTPASE REGULATOR"/>
    <property type="match status" value="1"/>
</dbReference>
<feature type="compositionally biased region" description="Basic and acidic residues" evidence="3">
    <location>
        <begin position="627"/>
        <end position="639"/>
    </location>
</feature>
<gene>
    <name evidence="6" type="primary">RPGR</name>
</gene>
<feature type="domain" description="RCC1-like" evidence="4">
    <location>
        <begin position="32"/>
        <end position="363"/>
    </location>
</feature>
<feature type="compositionally biased region" description="Acidic residues" evidence="3">
    <location>
        <begin position="520"/>
        <end position="531"/>
    </location>
</feature>
<feature type="compositionally biased region" description="Polar residues" evidence="3">
    <location>
        <begin position="965"/>
        <end position="979"/>
    </location>
</feature>
<dbReference type="RefSeq" id="XP_030741270.1">
    <property type="nucleotide sequence ID" value="XM_030885410.2"/>
</dbReference>
<feature type="region of interest" description="Disordered" evidence="3">
    <location>
        <begin position="391"/>
        <end position="467"/>
    </location>
</feature>
<feature type="compositionally biased region" description="Basic and acidic residues" evidence="3">
    <location>
        <begin position="503"/>
        <end position="519"/>
    </location>
</feature>
<dbReference type="PROSITE" id="PS00626">
    <property type="entry name" value="RCC1_2"/>
    <property type="match status" value="4"/>
</dbReference>
<dbReference type="PRINTS" id="PR00633">
    <property type="entry name" value="RCCNDNSATION"/>
</dbReference>
<feature type="compositionally biased region" description="Basic and acidic residues" evidence="3">
    <location>
        <begin position="800"/>
        <end position="815"/>
    </location>
</feature>
<accession>A0ABM1VJQ3</accession>
<dbReference type="InterPro" id="IPR000408">
    <property type="entry name" value="Reg_chr_condens"/>
</dbReference>
<evidence type="ECO:0000259" key="4">
    <source>
        <dbReference type="Pfam" id="PF25390"/>
    </source>
</evidence>
<dbReference type="GeneID" id="101650915"/>
<feature type="compositionally biased region" description="Acidic residues" evidence="3">
    <location>
        <begin position="816"/>
        <end position="838"/>
    </location>
</feature>
<feature type="repeat" description="RCC1" evidence="2">
    <location>
        <begin position="261"/>
        <end position="313"/>
    </location>
</feature>
<dbReference type="Proteomes" id="UP000694863">
    <property type="component" value="Unplaced"/>
</dbReference>
<evidence type="ECO:0000313" key="6">
    <source>
        <dbReference type="RefSeq" id="XP_030741270.1"/>
    </source>
</evidence>
<feature type="region of interest" description="Disordered" evidence="3">
    <location>
        <begin position="607"/>
        <end position="716"/>
    </location>
</feature>
<keyword evidence="5" id="KW-1185">Reference proteome</keyword>
<feature type="compositionally biased region" description="Acidic residues" evidence="3">
    <location>
        <begin position="661"/>
        <end position="671"/>
    </location>
</feature>
<dbReference type="SUPFAM" id="SSF50985">
    <property type="entry name" value="RCC1/BLIP-II"/>
    <property type="match status" value="1"/>
</dbReference>
<dbReference type="InterPro" id="IPR058923">
    <property type="entry name" value="RCC1-like_dom"/>
</dbReference>
<name>A0ABM1VJQ3_ECHTE</name>
<feature type="region of interest" description="Disordered" evidence="3">
    <location>
        <begin position="496"/>
        <end position="540"/>
    </location>
</feature>
<feature type="region of interest" description="Disordered" evidence="3">
    <location>
        <begin position="762"/>
        <end position="888"/>
    </location>
</feature>
<reference evidence="6" key="1">
    <citation type="submission" date="2025-08" db="UniProtKB">
        <authorList>
            <consortium name="RefSeq"/>
        </authorList>
    </citation>
    <scope>IDENTIFICATION</scope>
</reference>
<dbReference type="Pfam" id="PF25390">
    <property type="entry name" value="WD40_RLD"/>
    <property type="match status" value="1"/>
</dbReference>
<dbReference type="InterPro" id="IPR009091">
    <property type="entry name" value="RCC1/BLIP-II"/>
</dbReference>
<feature type="region of interest" description="Disordered" evidence="3">
    <location>
        <begin position="962"/>
        <end position="993"/>
    </location>
</feature>
<proteinExistence type="predicted"/>
<evidence type="ECO:0000256" key="3">
    <source>
        <dbReference type="SAM" id="MobiDB-lite"/>
    </source>
</evidence>